<feature type="repeat" description="TPR" evidence="1">
    <location>
        <begin position="207"/>
        <end position="240"/>
    </location>
</feature>
<dbReference type="AlphaFoldDB" id="A0A8X6X5F0"/>
<comment type="caution">
    <text evidence="2">The sequence shown here is derived from an EMBL/GenBank/DDBJ whole genome shotgun (WGS) entry which is preliminary data.</text>
</comment>
<dbReference type="Gene3D" id="1.25.40.10">
    <property type="entry name" value="Tetratricopeptide repeat domain"/>
    <property type="match status" value="3"/>
</dbReference>
<dbReference type="PANTHER" id="PTHR44395:SF1">
    <property type="entry name" value="PROTEIN O-MANNOSYL-TRANSFERASE TMTC3"/>
    <property type="match status" value="1"/>
</dbReference>
<keyword evidence="3" id="KW-1185">Reference proteome</keyword>
<dbReference type="SUPFAM" id="SSF48452">
    <property type="entry name" value="TPR-like"/>
    <property type="match status" value="1"/>
</dbReference>
<dbReference type="Pfam" id="PF13181">
    <property type="entry name" value="TPR_8"/>
    <property type="match status" value="1"/>
</dbReference>
<organism evidence="2 3">
    <name type="scientific">Trichonephila inaurata madagascariensis</name>
    <dbReference type="NCBI Taxonomy" id="2747483"/>
    <lineage>
        <taxon>Eukaryota</taxon>
        <taxon>Metazoa</taxon>
        <taxon>Ecdysozoa</taxon>
        <taxon>Arthropoda</taxon>
        <taxon>Chelicerata</taxon>
        <taxon>Arachnida</taxon>
        <taxon>Araneae</taxon>
        <taxon>Araneomorphae</taxon>
        <taxon>Entelegynae</taxon>
        <taxon>Araneoidea</taxon>
        <taxon>Nephilidae</taxon>
        <taxon>Trichonephila</taxon>
        <taxon>Trichonephila inaurata</taxon>
    </lineage>
</organism>
<reference evidence="2" key="1">
    <citation type="submission" date="2020-08" db="EMBL/GenBank/DDBJ databases">
        <title>Multicomponent nature underlies the extraordinary mechanical properties of spider dragline silk.</title>
        <authorList>
            <person name="Kono N."/>
            <person name="Nakamura H."/>
            <person name="Mori M."/>
            <person name="Yoshida Y."/>
            <person name="Ohtoshi R."/>
            <person name="Malay A.D."/>
            <person name="Moran D.A.P."/>
            <person name="Tomita M."/>
            <person name="Numata K."/>
            <person name="Arakawa K."/>
        </authorList>
    </citation>
    <scope>NUCLEOTIDE SEQUENCE</scope>
</reference>
<dbReference type="Proteomes" id="UP000886998">
    <property type="component" value="Unassembled WGS sequence"/>
</dbReference>
<dbReference type="Pfam" id="PF14559">
    <property type="entry name" value="TPR_19"/>
    <property type="match status" value="1"/>
</dbReference>
<dbReference type="GO" id="GO:0000030">
    <property type="term" value="F:mannosyltransferase activity"/>
    <property type="evidence" value="ECO:0007669"/>
    <property type="project" value="TreeGrafter"/>
</dbReference>
<dbReference type="OrthoDB" id="6432208at2759"/>
<dbReference type="EMBL" id="BMAV01005906">
    <property type="protein sequence ID" value="GFY47333.1"/>
    <property type="molecule type" value="Genomic_DNA"/>
</dbReference>
<gene>
    <name evidence="2" type="primary">Tmtc3</name>
    <name evidence="2" type="ORF">TNIN_273641</name>
</gene>
<dbReference type="SMART" id="SM00028">
    <property type="entry name" value="TPR"/>
    <property type="match status" value="6"/>
</dbReference>
<dbReference type="Pfam" id="PF13414">
    <property type="entry name" value="TPR_11"/>
    <property type="match status" value="1"/>
</dbReference>
<sequence length="375" mass="43983">MRRTEYTLYSSALSVNQRNAKLFNNMGRVLESLDKYEESLNYYNEAIRIQSDDVRGYLNLGRVFTHLRRYDEAENTYLKAKSLFLDPEETREREVRVTPNHLQLFLNLAFLISRNDSRLEEADALYREAITLRSDFTNAYLNRGDVLLKMNRVMEESRQHNISARNTTRVYFWVMENFLRGRLLSLGCQVLFVLWLERIVDRGKETDRVYMRLGLMALDSKDFVNAERCFKKALLKKPDSREALFNLALLLSEQHRHKEALSFLEQLLRHHPGHINGLILLADINVNHLKNLDVAEECYKKVLKIDPVNQKALHNLCVLHFERQDFAMAERCLSHTLSLHPTVPYIRQHLQVVRNILKQESDNVFGHMAASHPVS</sequence>
<feature type="repeat" description="TPR" evidence="1">
    <location>
        <begin position="20"/>
        <end position="53"/>
    </location>
</feature>
<dbReference type="GO" id="GO:0005783">
    <property type="term" value="C:endoplasmic reticulum"/>
    <property type="evidence" value="ECO:0007669"/>
    <property type="project" value="TreeGrafter"/>
</dbReference>
<dbReference type="InterPro" id="IPR011990">
    <property type="entry name" value="TPR-like_helical_dom_sf"/>
</dbReference>
<dbReference type="PANTHER" id="PTHR44395">
    <property type="match status" value="1"/>
</dbReference>
<accession>A0A8X6X5F0</accession>
<name>A0A8X6X5F0_9ARAC</name>
<feature type="repeat" description="TPR" evidence="1">
    <location>
        <begin position="241"/>
        <end position="274"/>
    </location>
</feature>
<dbReference type="GO" id="GO:0035269">
    <property type="term" value="P:protein O-linked glycosylation via mannose"/>
    <property type="evidence" value="ECO:0007669"/>
    <property type="project" value="TreeGrafter"/>
</dbReference>
<dbReference type="FunFam" id="1.25.40.10:FF:000239">
    <property type="entry name" value="Transmembrane and TPR repeat-containing protein 3"/>
    <property type="match status" value="1"/>
</dbReference>
<proteinExistence type="predicted"/>
<evidence type="ECO:0000256" key="1">
    <source>
        <dbReference type="PROSITE-ProRule" id="PRU00339"/>
    </source>
</evidence>
<dbReference type="PROSITE" id="PS50293">
    <property type="entry name" value="TPR_REGION"/>
    <property type="match status" value="1"/>
</dbReference>
<evidence type="ECO:0000313" key="2">
    <source>
        <dbReference type="EMBL" id="GFY47333.1"/>
    </source>
</evidence>
<protein>
    <submittedName>
        <fullName evidence="2">Protein O-mannosyl-transferase Tmtc3</fullName>
    </submittedName>
</protein>
<dbReference type="PROSITE" id="PS50005">
    <property type="entry name" value="TPR"/>
    <property type="match status" value="3"/>
</dbReference>
<keyword evidence="1" id="KW-0802">TPR repeat</keyword>
<evidence type="ECO:0000313" key="3">
    <source>
        <dbReference type="Proteomes" id="UP000886998"/>
    </source>
</evidence>
<dbReference type="InterPro" id="IPR019734">
    <property type="entry name" value="TPR_rpt"/>
</dbReference>